<feature type="transmembrane region" description="Helical" evidence="1">
    <location>
        <begin position="38"/>
        <end position="58"/>
    </location>
</feature>
<comment type="caution">
    <text evidence="2">The sequence shown here is derived from an EMBL/GenBank/DDBJ whole genome shotgun (WGS) entry which is preliminary data.</text>
</comment>
<sequence length="228" mass="26520">MKTKTYLHIVYVIYAVKVFLCHRTCWKTNPKRLSKTRFCPMEALPLLTLGILAFLLSIDYHYDQTAMNYEYLPARTYDDKGTRTIKQPPSKVVDTEVFNYEYQNGFGRGVWNEVSPLMDKYDVQIGSLGEKILLLWDDFSGHWTRTVQEYAAKINVVLMIIPPGWNCNRYGLSICNDNLETTKRARYRLWIQASSTIPTNTDVMGDKRVGMSAYRDSEKWISKDCYSS</sequence>
<gene>
    <name evidence="2" type="ORF">PHMEG_00013043</name>
</gene>
<accession>A0A225W8W3</accession>
<evidence type="ECO:0000313" key="3">
    <source>
        <dbReference type="Proteomes" id="UP000198211"/>
    </source>
</evidence>
<dbReference type="Proteomes" id="UP000198211">
    <property type="component" value="Unassembled WGS sequence"/>
</dbReference>
<reference evidence="3" key="1">
    <citation type="submission" date="2017-03" db="EMBL/GenBank/DDBJ databases">
        <title>Phytopthora megakarya and P. palmivora, two closely related causual agents of cacao black pod achieved similar genome size and gene model numbers by different mechanisms.</title>
        <authorList>
            <person name="Ali S."/>
            <person name="Shao J."/>
            <person name="Larry D.J."/>
            <person name="Kronmiller B."/>
            <person name="Shen D."/>
            <person name="Strem M.D."/>
            <person name="Melnick R.L."/>
            <person name="Guiltinan M.J."/>
            <person name="Tyler B.M."/>
            <person name="Meinhardt L.W."/>
            <person name="Bailey B.A."/>
        </authorList>
    </citation>
    <scope>NUCLEOTIDE SEQUENCE [LARGE SCALE GENOMIC DNA]</scope>
    <source>
        <strain evidence="3">zdho120</strain>
    </source>
</reference>
<name>A0A225W8W3_9STRA</name>
<protein>
    <recommendedName>
        <fullName evidence="4">DDE-1 domain-containing protein</fullName>
    </recommendedName>
</protein>
<proteinExistence type="predicted"/>
<feature type="transmembrane region" description="Helical" evidence="1">
    <location>
        <begin position="6"/>
        <end position="26"/>
    </location>
</feature>
<evidence type="ECO:0000313" key="2">
    <source>
        <dbReference type="EMBL" id="OWZ13599.1"/>
    </source>
</evidence>
<keyword evidence="3" id="KW-1185">Reference proteome</keyword>
<organism evidence="2 3">
    <name type="scientific">Phytophthora megakarya</name>
    <dbReference type="NCBI Taxonomy" id="4795"/>
    <lineage>
        <taxon>Eukaryota</taxon>
        <taxon>Sar</taxon>
        <taxon>Stramenopiles</taxon>
        <taxon>Oomycota</taxon>
        <taxon>Peronosporomycetes</taxon>
        <taxon>Peronosporales</taxon>
        <taxon>Peronosporaceae</taxon>
        <taxon>Phytophthora</taxon>
    </lineage>
</organism>
<keyword evidence="1" id="KW-0472">Membrane</keyword>
<evidence type="ECO:0000256" key="1">
    <source>
        <dbReference type="SAM" id="Phobius"/>
    </source>
</evidence>
<dbReference type="AlphaFoldDB" id="A0A225W8W3"/>
<keyword evidence="1" id="KW-0812">Transmembrane</keyword>
<evidence type="ECO:0008006" key="4">
    <source>
        <dbReference type="Google" id="ProtNLM"/>
    </source>
</evidence>
<dbReference type="EMBL" id="NBNE01001539">
    <property type="protein sequence ID" value="OWZ13599.1"/>
    <property type="molecule type" value="Genomic_DNA"/>
</dbReference>
<keyword evidence="1" id="KW-1133">Transmembrane helix</keyword>